<keyword evidence="1" id="KW-1133">Transmembrane helix</keyword>
<keyword evidence="3" id="KW-1185">Reference proteome</keyword>
<feature type="transmembrane region" description="Helical" evidence="1">
    <location>
        <begin position="101"/>
        <end position="124"/>
    </location>
</feature>
<keyword evidence="1" id="KW-0472">Membrane</keyword>
<protein>
    <submittedName>
        <fullName evidence="2">Uncharacterized protein</fullName>
    </submittedName>
</protein>
<dbReference type="AlphaFoldDB" id="A0AAE3YK34"/>
<proteinExistence type="predicted"/>
<dbReference type="EMBL" id="JAVDYB010000001">
    <property type="protein sequence ID" value="MDR7275224.1"/>
    <property type="molecule type" value="Genomic_DNA"/>
</dbReference>
<name>A0AAE3YK34_9ACTN</name>
<feature type="transmembrane region" description="Helical" evidence="1">
    <location>
        <begin position="174"/>
        <end position="191"/>
    </location>
</feature>
<evidence type="ECO:0000313" key="2">
    <source>
        <dbReference type="EMBL" id="MDR7275224.1"/>
    </source>
</evidence>
<comment type="caution">
    <text evidence="2">The sequence shown here is derived from an EMBL/GenBank/DDBJ whole genome shotgun (WGS) entry which is preliminary data.</text>
</comment>
<evidence type="ECO:0000313" key="3">
    <source>
        <dbReference type="Proteomes" id="UP001183643"/>
    </source>
</evidence>
<dbReference type="RefSeq" id="WP_310365925.1">
    <property type="nucleotide sequence ID" value="NZ_JAVDYB010000001.1"/>
</dbReference>
<sequence>MLWRVLTGVDALVIAVFAVVATLDPSHVLESEGLDVLNFQGLLPSVLVLAVRGGVLAAESHLLRTAGPRPVLIARAASAIGAFYTGRWLAVQTYSRWQDFLLGAVLGYALVGLAAIGVALLVHVSRRRPPTRPAAPARESAGRGAIARETVFGLIGVFTGVAGLLAGVADPRRLAVAVAAGAAATAVVMLFPRRPG</sequence>
<reference evidence="2" key="1">
    <citation type="submission" date="2023-07" db="EMBL/GenBank/DDBJ databases">
        <title>Sequencing the genomes of 1000 actinobacteria strains.</title>
        <authorList>
            <person name="Klenk H.-P."/>
        </authorList>
    </citation>
    <scope>NUCLEOTIDE SEQUENCE</scope>
    <source>
        <strain evidence="2">DSM 44707</strain>
    </source>
</reference>
<feature type="transmembrane region" description="Helical" evidence="1">
    <location>
        <begin position="145"/>
        <end position="168"/>
    </location>
</feature>
<accession>A0AAE3YK34</accession>
<feature type="transmembrane region" description="Helical" evidence="1">
    <location>
        <begin position="37"/>
        <end position="58"/>
    </location>
</feature>
<evidence type="ECO:0000256" key="1">
    <source>
        <dbReference type="SAM" id="Phobius"/>
    </source>
</evidence>
<dbReference type="Proteomes" id="UP001183643">
    <property type="component" value="Unassembled WGS sequence"/>
</dbReference>
<gene>
    <name evidence="2" type="ORF">J2S41_002002</name>
</gene>
<keyword evidence="1" id="KW-0812">Transmembrane</keyword>
<organism evidence="2 3">
    <name type="scientific">Catenuloplanes atrovinosus</name>
    <dbReference type="NCBI Taxonomy" id="137266"/>
    <lineage>
        <taxon>Bacteria</taxon>
        <taxon>Bacillati</taxon>
        <taxon>Actinomycetota</taxon>
        <taxon>Actinomycetes</taxon>
        <taxon>Micromonosporales</taxon>
        <taxon>Micromonosporaceae</taxon>
        <taxon>Catenuloplanes</taxon>
    </lineage>
</organism>
<feature type="transmembrane region" description="Helical" evidence="1">
    <location>
        <begin position="70"/>
        <end position="89"/>
    </location>
</feature>